<evidence type="ECO:0000256" key="2">
    <source>
        <dbReference type="ARBA" id="ARBA00022723"/>
    </source>
</evidence>
<feature type="domain" description="Peptidase M48" evidence="9">
    <location>
        <begin position="58"/>
        <end position="215"/>
    </location>
</feature>
<keyword evidence="4 6" id="KW-0862">Zinc</keyword>
<gene>
    <name evidence="10" type="ORF">V4F39_20800</name>
</gene>
<evidence type="ECO:0000259" key="9">
    <source>
        <dbReference type="Pfam" id="PF01435"/>
    </source>
</evidence>
<evidence type="ECO:0000256" key="1">
    <source>
        <dbReference type="ARBA" id="ARBA00022670"/>
    </source>
</evidence>
<comment type="cofactor">
    <cofactor evidence="6">
        <name>Zn(2+)</name>
        <dbReference type="ChEBI" id="CHEBI:29105"/>
    </cofactor>
    <text evidence="6">Binds 1 zinc ion per subunit.</text>
</comment>
<keyword evidence="2" id="KW-0479">Metal-binding</keyword>
<organism evidence="10 11">
    <name type="scientific">Aquincola agrisoli</name>
    <dbReference type="NCBI Taxonomy" id="3119538"/>
    <lineage>
        <taxon>Bacteria</taxon>
        <taxon>Pseudomonadati</taxon>
        <taxon>Pseudomonadota</taxon>
        <taxon>Betaproteobacteria</taxon>
        <taxon>Burkholderiales</taxon>
        <taxon>Sphaerotilaceae</taxon>
        <taxon>Aquincola</taxon>
    </lineage>
</organism>
<evidence type="ECO:0000256" key="5">
    <source>
        <dbReference type="ARBA" id="ARBA00023049"/>
    </source>
</evidence>
<dbReference type="GO" id="GO:0016020">
    <property type="term" value="C:membrane"/>
    <property type="evidence" value="ECO:0007669"/>
    <property type="project" value="TreeGrafter"/>
</dbReference>
<dbReference type="Pfam" id="PF01435">
    <property type="entry name" value="Peptidase_M48"/>
    <property type="match status" value="1"/>
</dbReference>
<dbReference type="EMBL" id="JAZIBG010000043">
    <property type="protein sequence ID" value="MEF7616367.1"/>
    <property type="molecule type" value="Genomic_DNA"/>
</dbReference>
<evidence type="ECO:0000313" key="10">
    <source>
        <dbReference type="EMBL" id="MEF7616367.1"/>
    </source>
</evidence>
<dbReference type="PANTHER" id="PTHR22726">
    <property type="entry name" value="METALLOENDOPEPTIDASE OMA1"/>
    <property type="match status" value="1"/>
</dbReference>
<keyword evidence="11" id="KW-1185">Reference proteome</keyword>
<feature type="chain" id="PRO_5043959400" evidence="8">
    <location>
        <begin position="28"/>
        <end position="219"/>
    </location>
</feature>
<dbReference type="PANTHER" id="PTHR22726:SF1">
    <property type="entry name" value="METALLOENDOPEPTIDASE OMA1, MITOCHONDRIAL"/>
    <property type="match status" value="1"/>
</dbReference>
<evidence type="ECO:0000313" key="11">
    <source>
        <dbReference type="Proteomes" id="UP001336250"/>
    </source>
</evidence>
<feature type="region of interest" description="Disordered" evidence="7">
    <location>
        <begin position="197"/>
        <end position="219"/>
    </location>
</feature>
<dbReference type="GO" id="GO:0051603">
    <property type="term" value="P:proteolysis involved in protein catabolic process"/>
    <property type="evidence" value="ECO:0007669"/>
    <property type="project" value="TreeGrafter"/>
</dbReference>
<comment type="similarity">
    <text evidence="6">Belongs to the peptidase M48 family.</text>
</comment>
<keyword evidence="8" id="KW-0732">Signal</keyword>
<evidence type="ECO:0000256" key="4">
    <source>
        <dbReference type="ARBA" id="ARBA00022833"/>
    </source>
</evidence>
<comment type="caution">
    <text evidence="10">The sequence shown here is derived from an EMBL/GenBank/DDBJ whole genome shotgun (WGS) entry which is preliminary data.</text>
</comment>
<protein>
    <submittedName>
        <fullName evidence="10">M48 family metalloprotease</fullName>
        <ecNumber evidence="10">3.4.24.-</ecNumber>
    </submittedName>
</protein>
<dbReference type="InterPro" id="IPR001915">
    <property type="entry name" value="Peptidase_M48"/>
</dbReference>
<dbReference type="EC" id="3.4.24.-" evidence="10"/>
<keyword evidence="5 6" id="KW-0482">Metalloprotease</keyword>
<evidence type="ECO:0000256" key="8">
    <source>
        <dbReference type="SAM" id="SignalP"/>
    </source>
</evidence>
<dbReference type="GO" id="GO:0046872">
    <property type="term" value="F:metal ion binding"/>
    <property type="evidence" value="ECO:0007669"/>
    <property type="project" value="UniProtKB-KW"/>
</dbReference>
<evidence type="ECO:0000256" key="6">
    <source>
        <dbReference type="RuleBase" id="RU003983"/>
    </source>
</evidence>
<proteinExistence type="inferred from homology"/>
<sequence>MRTVCRCLLRCAAGWVAAWMLAGPARGADGIVEVLERSQAQRLQSMVPVPDDDPRAKVVRRSFERLIAVAEGVGARPVRLQVVQGPVLAETFHGELVVVHAGLADVPEGERLFVLAHELGHAALGHWWAVGAVYRSHIPQEVTQSRTEAVAALLGREMSALSHRHELAADAYAMKALAPLGYGFEAALASFMRQGVQHDSATHPGTRKRVASLRRVEMP</sequence>
<dbReference type="Proteomes" id="UP001336250">
    <property type="component" value="Unassembled WGS sequence"/>
</dbReference>
<dbReference type="GO" id="GO:0004222">
    <property type="term" value="F:metalloendopeptidase activity"/>
    <property type="evidence" value="ECO:0007669"/>
    <property type="project" value="InterPro"/>
</dbReference>
<keyword evidence="3 6" id="KW-0378">Hydrolase</keyword>
<name>A0AAW9QLT7_9BURK</name>
<feature type="signal peptide" evidence="8">
    <location>
        <begin position="1"/>
        <end position="27"/>
    </location>
</feature>
<evidence type="ECO:0000256" key="7">
    <source>
        <dbReference type="SAM" id="MobiDB-lite"/>
    </source>
</evidence>
<evidence type="ECO:0000256" key="3">
    <source>
        <dbReference type="ARBA" id="ARBA00022801"/>
    </source>
</evidence>
<dbReference type="AlphaFoldDB" id="A0AAW9QLT7"/>
<dbReference type="RefSeq" id="WP_332291844.1">
    <property type="nucleotide sequence ID" value="NZ_JAZIBG010000043.1"/>
</dbReference>
<reference evidence="10 11" key="1">
    <citation type="submission" date="2024-02" db="EMBL/GenBank/DDBJ databases">
        <title>Genome sequence of Aquincola sp. MAHUQ-54.</title>
        <authorList>
            <person name="Huq M.A."/>
        </authorList>
    </citation>
    <scope>NUCLEOTIDE SEQUENCE [LARGE SCALE GENOMIC DNA]</scope>
    <source>
        <strain evidence="10 11">MAHUQ-54</strain>
    </source>
</reference>
<keyword evidence="1 6" id="KW-0645">Protease</keyword>
<accession>A0AAW9QLT7</accession>
<dbReference type="InterPro" id="IPR051156">
    <property type="entry name" value="Mito/Outer_Membr_Metalloprot"/>
</dbReference>